<dbReference type="Pfam" id="PF00078">
    <property type="entry name" value="RVT_1"/>
    <property type="match status" value="1"/>
</dbReference>
<evidence type="ECO:0000313" key="3">
    <source>
        <dbReference type="Proteomes" id="UP001341281"/>
    </source>
</evidence>
<organism evidence="2 3">
    <name type="scientific">Paspalum notatum var. saurae</name>
    <dbReference type="NCBI Taxonomy" id="547442"/>
    <lineage>
        <taxon>Eukaryota</taxon>
        <taxon>Viridiplantae</taxon>
        <taxon>Streptophyta</taxon>
        <taxon>Embryophyta</taxon>
        <taxon>Tracheophyta</taxon>
        <taxon>Spermatophyta</taxon>
        <taxon>Magnoliopsida</taxon>
        <taxon>Liliopsida</taxon>
        <taxon>Poales</taxon>
        <taxon>Poaceae</taxon>
        <taxon>PACMAD clade</taxon>
        <taxon>Panicoideae</taxon>
        <taxon>Andropogonodae</taxon>
        <taxon>Paspaleae</taxon>
        <taxon>Paspalinae</taxon>
        <taxon>Paspalum</taxon>
    </lineage>
</organism>
<evidence type="ECO:0000313" key="2">
    <source>
        <dbReference type="EMBL" id="WVZ90369.1"/>
    </source>
</evidence>
<gene>
    <name evidence="2" type="ORF">U9M48_036676</name>
</gene>
<dbReference type="AlphaFoldDB" id="A0AAQ3UJN0"/>
<dbReference type="PANTHER" id="PTHR19446">
    <property type="entry name" value="REVERSE TRANSCRIPTASES"/>
    <property type="match status" value="1"/>
</dbReference>
<sequence>SINGSIITLLPKVDFSNSVNDFRPIFLLNNSIKLLIKLLANRLQSVIQKLVRKNQYGSSKQEPFKISKKENLILKIDFEKAFDKIEHTTMLQIMEHKGFRDKWLKWMESIFSFGTSAVLLNGKPRKAIHYRRGGSPLPPYLVLAANFLQSPILNKAKEMGLLLLLIPLSHFRTFLYCNMQMIP</sequence>
<dbReference type="Proteomes" id="UP001341281">
    <property type="component" value="Chromosome 08"/>
</dbReference>
<reference evidence="2 3" key="1">
    <citation type="submission" date="2024-02" db="EMBL/GenBank/DDBJ databases">
        <title>High-quality chromosome-scale genome assembly of Pensacola bahiagrass (Paspalum notatum Flugge var. saurae).</title>
        <authorList>
            <person name="Vega J.M."/>
            <person name="Podio M."/>
            <person name="Orjuela J."/>
            <person name="Siena L.A."/>
            <person name="Pessino S.C."/>
            <person name="Combes M.C."/>
            <person name="Mariac C."/>
            <person name="Albertini E."/>
            <person name="Pupilli F."/>
            <person name="Ortiz J.P.A."/>
            <person name="Leblanc O."/>
        </authorList>
    </citation>
    <scope>NUCLEOTIDE SEQUENCE [LARGE SCALE GENOMIC DNA]</scope>
    <source>
        <strain evidence="2">R1</strain>
        <tissue evidence="2">Leaf</tissue>
    </source>
</reference>
<feature type="domain" description="Reverse transcriptase" evidence="1">
    <location>
        <begin position="1"/>
        <end position="183"/>
    </location>
</feature>
<evidence type="ECO:0000259" key="1">
    <source>
        <dbReference type="PROSITE" id="PS50878"/>
    </source>
</evidence>
<proteinExistence type="predicted"/>
<dbReference type="SUPFAM" id="SSF56672">
    <property type="entry name" value="DNA/RNA polymerases"/>
    <property type="match status" value="1"/>
</dbReference>
<dbReference type="PROSITE" id="PS50878">
    <property type="entry name" value="RT_POL"/>
    <property type="match status" value="1"/>
</dbReference>
<dbReference type="EMBL" id="CP144752">
    <property type="protein sequence ID" value="WVZ90369.1"/>
    <property type="molecule type" value="Genomic_DNA"/>
</dbReference>
<dbReference type="InterPro" id="IPR043502">
    <property type="entry name" value="DNA/RNA_pol_sf"/>
</dbReference>
<accession>A0AAQ3UJN0</accession>
<feature type="non-terminal residue" evidence="2">
    <location>
        <position position="1"/>
    </location>
</feature>
<keyword evidence="3" id="KW-1185">Reference proteome</keyword>
<protein>
    <recommendedName>
        <fullName evidence="1">Reverse transcriptase domain-containing protein</fullName>
    </recommendedName>
</protein>
<name>A0AAQ3UJN0_PASNO</name>
<dbReference type="InterPro" id="IPR000477">
    <property type="entry name" value="RT_dom"/>
</dbReference>